<dbReference type="PANTHER" id="PTHR34849">
    <property type="entry name" value="SSL5025 PROTEIN"/>
    <property type="match status" value="1"/>
</dbReference>
<dbReference type="SUPFAM" id="SSF46689">
    <property type="entry name" value="Homeodomain-like"/>
    <property type="match status" value="1"/>
</dbReference>
<comment type="caution">
    <text evidence="1">The sequence shown here is derived from an EMBL/GenBank/DDBJ whole genome shotgun (WGS) entry which is preliminary data.</text>
</comment>
<organism evidence="1 2">
    <name type="scientific">Candidatus Ozemobacter sibiricus</name>
    <dbReference type="NCBI Taxonomy" id="2268124"/>
    <lineage>
        <taxon>Bacteria</taxon>
        <taxon>Candidatus Ozemobacteria</taxon>
        <taxon>Candidatus Ozemobacterales</taxon>
        <taxon>Candidatus Ozemobacteraceae</taxon>
        <taxon>Candidatus Ozemobacter</taxon>
    </lineage>
</organism>
<dbReference type="InterPro" id="IPR036388">
    <property type="entry name" value="WH-like_DNA-bd_sf"/>
</dbReference>
<dbReference type="Proteomes" id="UP000252355">
    <property type="component" value="Unassembled WGS sequence"/>
</dbReference>
<dbReference type="InterPro" id="IPR007367">
    <property type="entry name" value="DUF433"/>
</dbReference>
<sequence>MHWQDFITIDPEVCHGKACFKGTRILVSVVLDNLGAGLSPEEILRSYPSLPPQAIQAALQYAADLDRERLVPLPA</sequence>
<dbReference type="PANTHER" id="PTHR34849:SF3">
    <property type="entry name" value="SSR2962 PROTEIN"/>
    <property type="match status" value="1"/>
</dbReference>
<evidence type="ECO:0008006" key="3">
    <source>
        <dbReference type="Google" id="ProtNLM"/>
    </source>
</evidence>
<dbReference type="InterPro" id="IPR009057">
    <property type="entry name" value="Homeodomain-like_sf"/>
</dbReference>
<gene>
    <name evidence="1" type="ORF">OZSIB_0195</name>
</gene>
<name>A0A367ZMG6_9BACT</name>
<dbReference type="AlphaFoldDB" id="A0A367ZMG6"/>
<dbReference type="Gene3D" id="1.10.10.10">
    <property type="entry name" value="Winged helix-like DNA-binding domain superfamily/Winged helix DNA-binding domain"/>
    <property type="match status" value="1"/>
</dbReference>
<evidence type="ECO:0000313" key="2">
    <source>
        <dbReference type="Proteomes" id="UP000252355"/>
    </source>
</evidence>
<proteinExistence type="predicted"/>
<dbReference type="EMBL" id="QOQW01000014">
    <property type="protein sequence ID" value="RCK79324.1"/>
    <property type="molecule type" value="Genomic_DNA"/>
</dbReference>
<protein>
    <recommendedName>
        <fullName evidence="3">DUF433 domain-containing protein</fullName>
    </recommendedName>
</protein>
<reference evidence="1 2" key="1">
    <citation type="submission" date="2018-05" db="EMBL/GenBank/DDBJ databases">
        <title>A metagenomic window into the 2 km-deep terrestrial subsurface aquifer revealed taxonomically and functionally diverse microbial community comprising novel uncultured bacterial lineages.</title>
        <authorList>
            <person name="Kadnikov V.V."/>
            <person name="Mardanov A.V."/>
            <person name="Beletsky A.V."/>
            <person name="Banks D."/>
            <person name="Pimenov N.V."/>
            <person name="Frank Y.A."/>
            <person name="Karnachuk O.V."/>
            <person name="Ravin N.V."/>
        </authorList>
    </citation>
    <scope>NUCLEOTIDE SEQUENCE [LARGE SCALE GENOMIC DNA]</scope>
    <source>
        <strain evidence="1">BY5</strain>
    </source>
</reference>
<evidence type="ECO:0000313" key="1">
    <source>
        <dbReference type="EMBL" id="RCK79324.1"/>
    </source>
</evidence>
<accession>A0A367ZMG6</accession>
<dbReference type="Pfam" id="PF04255">
    <property type="entry name" value="DUF433"/>
    <property type="match status" value="1"/>
</dbReference>